<feature type="region of interest" description="Disordered" evidence="1">
    <location>
        <begin position="1"/>
        <end position="81"/>
    </location>
</feature>
<feature type="region of interest" description="Disordered" evidence="1">
    <location>
        <begin position="181"/>
        <end position="207"/>
    </location>
</feature>
<dbReference type="AlphaFoldDB" id="A0A291QEH0"/>
<evidence type="ECO:0000313" key="2">
    <source>
        <dbReference type="EMBL" id="ATL30002.1"/>
    </source>
</evidence>
<proteinExistence type="predicted"/>
<feature type="compositionally biased region" description="Polar residues" evidence="1">
    <location>
        <begin position="31"/>
        <end position="44"/>
    </location>
</feature>
<feature type="compositionally biased region" description="Basic and acidic residues" evidence="1">
    <location>
        <begin position="181"/>
        <end position="198"/>
    </location>
</feature>
<dbReference type="EMBL" id="CP022685">
    <property type="protein sequence ID" value="ATL30002.1"/>
    <property type="molecule type" value="Genomic_DNA"/>
</dbReference>
<name>A0A291QEH0_9ACTN</name>
<accession>A0A291QEH0</accession>
<organism evidence="2 3">
    <name type="scientific">Streptomyces formicae</name>
    <dbReference type="NCBI Taxonomy" id="1616117"/>
    <lineage>
        <taxon>Bacteria</taxon>
        <taxon>Bacillati</taxon>
        <taxon>Actinomycetota</taxon>
        <taxon>Actinomycetes</taxon>
        <taxon>Kitasatosporales</taxon>
        <taxon>Streptomycetaceae</taxon>
        <taxon>Streptomyces</taxon>
    </lineage>
</organism>
<gene>
    <name evidence="2" type="ORF">KY5_4984</name>
</gene>
<reference evidence="2 3" key="1">
    <citation type="submission" date="2017-08" db="EMBL/GenBank/DDBJ databases">
        <title>Complete Genome Sequence of Streptomyces formicae KY5, the formicamycin producer.</title>
        <authorList>
            <person name="Holmes N.A."/>
            <person name="Devine R."/>
            <person name="Qin Z."/>
            <person name="Seipke R.F."/>
            <person name="Wilkinson B."/>
            <person name="Hutchings M.I."/>
        </authorList>
    </citation>
    <scope>NUCLEOTIDE SEQUENCE [LARGE SCALE GENOMIC DNA]</scope>
    <source>
        <strain evidence="2 3">KY5</strain>
    </source>
</reference>
<protein>
    <submittedName>
        <fullName evidence="2">Uncharacterized protein</fullName>
    </submittedName>
</protein>
<dbReference type="Proteomes" id="UP000221011">
    <property type="component" value="Chromosome"/>
</dbReference>
<dbReference type="KEGG" id="sfk:KY5_4984"/>
<keyword evidence="3" id="KW-1185">Reference proteome</keyword>
<feature type="compositionally biased region" description="Low complexity" evidence="1">
    <location>
        <begin position="69"/>
        <end position="81"/>
    </location>
</feature>
<sequence length="268" mass="29206">MHASLYPLGRVGADRGHRQPPAPSAGRNTPGFRNSSRGTASTAARQRGLERTPASVRRTARARREVLQTSRPTTSTRRSAALSTTAWMWKEELGSNWDDHGLVFARDGYRLCKGGTAPGGPQDAGQVSARWCSTRERLGLPGGRHCPAHRPRGHGVSLKMRWPRCGPCRCPALRVLADRSTGHLRDDRGRHPPQERPRPARGTNRVRSVLPSAPRVRFLSHRALSLGSCTLYKHGRGPGEAVACCFAPGPGADLRVAGLRECWGTTRS</sequence>
<evidence type="ECO:0000256" key="1">
    <source>
        <dbReference type="SAM" id="MobiDB-lite"/>
    </source>
</evidence>
<evidence type="ECO:0000313" key="3">
    <source>
        <dbReference type="Proteomes" id="UP000221011"/>
    </source>
</evidence>